<comment type="caution">
    <text evidence="2">The sequence shown here is derived from an EMBL/GenBank/DDBJ whole genome shotgun (WGS) entry which is preliminary data.</text>
</comment>
<evidence type="ECO:0000313" key="2">
    <source>
        <dbReference type="EMBL" id="MBA8828092.1"/>
    </source>
</evidence>
<keyword evidence="3" id="KW-1185">Reference proteome</keyword>
<evidence type="ECO:0008006" key="4">
    <source>
        <dbReference type="Google" id="ProtNLM"/>
    </source>
</evidence>
<feature type="transmembrane region" description="Helical" evidence="1">
    <location>
        <begin position="16"/>
        <end position="38"/>
    </location>
</feature>
<gene>
    <name evidence="2" type="ORF">FB555_000163</name>
</gene>
<dbReference type="AlphaFoldDB" id="A0A7W3PN51"/>
<evidence type="ECO:0000313" key="3">
    <source>
        <dbReference type="Proteomes" id="UP000524237"/>
    </source>
</evidence>
<organism evidence="2 3">
    <name type="scientific">Alpinimonas psychrophila</name>
    <dbReference type="NCBI Taxonomy" id="748908"/>
    <lineage>
        <taxon>Bacteria</taxon>
        <taxon>Bacillati</taxon>
        <taxon>Actinomycetota</taxon>
        <taxon>Actinomycetes</taxon>
        <taxon>Micrococcales</taxon>
        <taxon>Microbacteriaceae</taxon>
        <taxon>Alpinimonas</taxon>
    </lineage>
</organism>
<keyword evidence="1" id="KW-0472">Membrane</keyword>
<protein>
    <recommendedName>
        <fullName evidence="4">SipW-cognate class signal peptide</fullName>
    </recommendedName>
</protein>
<keyword evidence="1" id="KW-1133">Transmembrane helix</keyword>
<sequence>MRLSQKISQLGTLEKIVATGGVLIGGAAIVGAGAFATFTSTGNASISADAGAVKITNVTAMTIGDMAPGDVVYKEMTVNLPSTAGAGNLASGLELSFVAPSGASLVLGNDGKGNSGGSLLDATTGLQFTVLTCPVAWTAISPVPTTGPLVECVGSAPTVTSAATNLNDFVSTHAIHTFAPSDFGLTATTSGTFNTDGGAVPIYAMAVFRLPVGADNTYQNASTALSFTFVAVQRAGATS</sequence>
<dbReference type="RefSeq" id="WP_182483551.1">
    <property type="nucleotide sequence ID" value="NZ_JACGWU010000001.1"/>
</dbReference>
<dbReference type="EMBL" id="JACGWU010000001">
    <property type="protein sequence ID" value="MBA8828092.1"/>
    <property type="molecule type" value="Genomic_DNA"/>
</dbReference>
<reference evidence="2 3" key="1">
    <citation type="submission" date="2020-07" db="EMBL/GenBank/DDBJ databases">
        <title>Sequencing the genomes of 1000 actinobacteria strains.</title>
        <authorList>
            <person name="Klenk H.-P."/>
        </authorList>
    </citation>
    <scope>NUCLEOTIDE SEQUENCE [LARGE SCALE GENOMIC DNA]</scope>
    <source>
        <strain evidence="2 3">DSM 23737</strain>
    </source>
</reference>
<keyword evidence="1" id="KW-0812">Transmembrane</keyword>
<dbReference type="Proteomes" id="UP000524237">
    <property type="component" value="Unassembled WGS sequence"/>
</dbReference>
<accession>A0A7W3PN51</accession>
<name>A0A7W3PN51_9MICO</name>
<proteinExistence type="predicted"/>
<evidence type="ECO:0000256" key="1">
    <source>
        <dbReference type="SAM" id="Phobius"/>
    </source>
</evidence>